<evidence type="ECO:0000256" key="1">
    <source>
        <dbReference type="SAM" id="MobiDB-lite"/>
    </source>
</evidence>
<gene>
    <name evidence="2" type="ORF">BHM03_00013035</name>
</gene>
<protein>
    <submittedName>
        <fullName evidence="2">Uncharacterized protein</fullName>
    </submittedName>
</protein>
<dbReference type="EMBL" id="KV875674">
    <property type="protein sequence ID" value="RZR72377.1"/>
    <property type="molecule type" value="Genomic_DNA"/>
</dbReference>
<accession>A0A445MDQ0</accession>
<organism evidence="2">
    <name type="scientific">Ensete ventricosum</name>
    <name type="common">Abyssinian banana</name>
    <name type="synonym">Musa ensete</name>
    <dbReference type="NCBI Taxonomy" id="4639"/>
    <lineage>
        <taxon>Eukaryota</taxon>
        <taxon>Viridiplantae</taxon>
        <taxon>Streptophyta</taxon>
        <taxon>Embryophyta</taxon>
        <taxon>Tracheophyta</taxon>
        <taxon>Spermatophyta</taxon>
        <taxon>Magnoliopsida</taxon>
        <taxon>Liliopsida</taxon>
        <taxon>Zingiberales</taxon>
        <taxon>Musaceae</taxon>
        <taxon>Ensete</taxon>
    </lineage>
</organism>
<feature type="region of interest" description="Disordered" evidence="1">
    <location>
        <begin position="102"/>
        <end position="134"/>
    </location>
</feature>
<dbReference type="AlphaFoldDB" id="A0A445MDQ0"/>
<evidence type="ECO:0000313" key="2">
    <source>
        <dbReference type="EMBL" id="RZR72377.1"/>
    </source>
</evidence>
<sequence length="326" mass="34415">MLSSVYARAFDMARQSPSIEISSMVKGDPKRERERGGVPVAKAVERKKSLVVKGRSLLKTPVEGTTGWHGKALIAISPPCYSSPPASVASAAAPSPLLLPPASAASAAAPSPSASRRPTPATSAEPIADAPTACSHQDPTVVALTPAILAATASSPSAASSSVDHHSSSPPLHHRQPSLPSPTAATATHCRNPRHSAPLLLLPPAPPSHPCQRSIAVALYLGRLFLRPPLFLSSLCCYRNLLLNRCPRFLLQKIVAATASLAGHDHCLLPSAVAVLTTATRHRLLPPPHHRPTLIFFPLPQSHLPQPPSSSLCHNRIYRNHLHPAT</sequence>
<feature type="region of interest" description="Disordered" evidence="1">
    <location>
        <begin position="157"/>
        <end position="190"/>
    </location>
</feature>
<dbReference type="Proteomes" id="UP000290560">
    <property type="component" value="Unassembled WGS sequence"/>
</dbReference>
<feature type="compositionally biased region" description="Low complexity" evidence="1">
    <location>
        <begin position="102"/>
        <end position="124"/>
    </location>
</feature>
<name>A0A445MDQ0_ENSVE</name>
<proteinExistence type="predicted"/>
<reference evidence="2" key="1">
    <citation type="journal article" date="2018" name="Data Brief">
        <title>Genome sequence data from 17 accessions of Ensete ventricosum, a staple food crop for millions in Ethiopia.</title>
        <authorList>
            <person name="Yemataw Z."/>
            <person name="Muzemil S."/>
            <person name="Ambachew D."/>
            <person name="Tripathi L."/>
            <person name="Tesfaye K."/>
            <person name="Chala A."/>
            <person name="Farbos A."/>
            <person name="O'Neill P."/>
            <person name="Moore K."/>
            <person name="Grant M."/>
            <person name="Studholme D.J."/>
        </authorList>
    </citation>
    <scope>NUCLEOTIDE SEQUENCE [LARGE SCALE GENOMIC DNA]</scope>
    <source>
        <tissue evidence="2">Leaf</tissue>
    </source>
</reference>